<reference evidence="1 2" key="1">
    <citation type="submission" date="2015-03" db="EMBL/GenBank/DDBJ databases">
        <title>Draft genome sequences of two protease-producing strains of Arsukibacterium isolated from two cold and alkaline environments.</title>
        <authorList>
            <person name="Lylloff J.E."/>
            <person name="Skov L.B."/>
            <person name="Jepsen M."/>
            <person name="Hallin P.F."/>
            <person name="Sorensen S.J."/>
            <person name="Stougaard P."/>
            <person name="Glaring M.A."/>
        </authorList>
    </citation>
    <scope>NUCLEOTIDE SEQUENCE [LARGE SCALE GENOMIC DNA]</scope>
    <source>
        <strain evidence="1 2">GCM72</strain>
    </source>
</reference>
<dbReference type="EMBL" id="LAHO01000011">
    <property type="protein sequence ID" value="KKO45173.1"/>
    <property type="molecule type" value="Genomic_DNA"/>
</dbReference>
<sequence length="198" mass="21718">MRYAVGLLIVLLLLPLFSGCTALISVPEKVSEPRTVQLLTHGRHSSILLTAANQTRLRYAYGDWAWYVDNEQGIASGSRALFMPSKAAFGRQLIAAAQPGEQLERAVGVGIGQAYLFQVEAARVDALLAQLEQQFTATPATPFYSTARNLNFVPHSHPYSLSHNSNHQVADWLRALGLEISGNQALGYWRVKENVAAK</sequence>
<dbReference type="Proteomes" id="UP000034228">
    <property type="component" value="Unassembled WGS sequence"/>
</dbReference>
<gene>
    <name evidence="1" type="ORF">WG68_12160</name>
</gene>
<keyword evidence="2" id="KW-1185">Reference proteome</keyword>
<proteinExistence type="predicted"/>
<evidence type="ECO:0000313" key="1">
    <source>
        <dbReference type="EMBL" id="KKO45173.1"/>
    </source>
</evidence>
<evidence type="ECO:0000313" key="2">
    <source>
        <dbReference type="Proteomes" id="UP000034228"/>
    </source>
</evidence>
<protein>
    <recommendedName>
        <fullName evidence="3">Lipoprotein</fullName>
    </recommendedName>
</protein>
<organism evidence="1 2">
    <name type="scientific">Arsukibacterium ikkense</name>
    <dbReference type="NCBI Taxonomy" id="336831"/>
    <lineage>
        <taxon>Bacteria</taxon>
        <taxon>Pseudomonadati</taxon>
        <taxon>Pseudomonadota</taxon>
        <taxon>Gammaproteobacteria</taxon>
        <taxon>Chromatiales</taxon>
        <taxon>Chromatiaceae</taxon>
        <taxon>Arsukibacterium</taxon>
    </lineage>
</organism>
<evidence type="ECO:0008006" key="3">
    <source>
        <dbReference type="Google" id="ProtNLM"/>
    </source>
</evidence>
<dbReference type="RefSeq" id="WP_046557961.1">
    <property type="nucleotide sequence ID" value="NZ_LAHO01000011.1"/>
</dbReference>
<dbReference type="AlphaFoldDB" id="A0A0M2V7P8"/>
<name>A0A0M2V7P8_9GAMM</name>
<accession>A0A0M2V7P8</accession>
<dbReference type="PROSITE" id="PS51257">
    <property type="entry name" value="PROKAR_LIPOPROTEIN"/>
    <property type="match status" value="1"/>
</dbReference>
<dbReference type="OrthoDB" id="465835at2"/>
<comment type="caution">
    <text evidence="1">The sequence shown here is derived from an EMBL/GenBank/DDBJ whole genome shotgun (WGS) entry which is preliminary data.</text>
</comment>